<evidence type="ECO:0000313" key="2">
    <source>
        <dbReference type="Proteomes" id="UP000444721"/>
    </source>
</evidence>
<protein>
    <submittedName>
        <fullName evidence="1">Uncharacterized protein</fullName>
    </submittedName>
</protein>
<dbReference type="AlphaFoldDB" id="A0A6A5C611"/>
<name>A0A6A5C611_NAEFO</name>
<organism evidence="1 2">
    <name type="scientific">Naegleria fowleri</name>
    <name type="common">Brain eating amoeba</name>
    <dbReference type="NCBI Taxonomy" id="5763"/>
    <lineage>
        <taxon>Eukaryota</taxon>
        <taxon>Discoba</taxon>
        <taxon>Heterolobosea</taxon>
        <taxon>Tetramitia</taxon>
        <taxon>Eutetramitia</taxon>
        <taxon>Vahlkampfiidae</taxon>
        <taxon>Naegleria</taxon>
    </lineage>
</organism>
<dbReference type="VEuPathDB" id="AmoebaDB:FDP41_012693"/>
<proteinExistence type="predicted"/>
<accession>A0A6A5C611</accession>
<dbReference type="RefSeq" id="XP_044565618.1">
    <property type="nucleotide sequence ID" value="XM_044703240.1"/>
</dbReference>
<sequence>METLELQAVMSVRDVWIHILEMLEVKDLLLSIALLNRDHYKLIHGSYLMNFILRRDFKELILKDDDDFYKNHLENNEVKEKNSLNYNNTNHHLMNKAFRKDHQNSFSFYGINENGHYRLAVPNWSEYSIIPIHDFKAFYLLFKSELQRRNTCCRGFIFDRIFSTMSSSKMKRRITECRHDEVRSVLPMKTQTNVSCISNDSNSLHEGGESKQSSWRTIHNYQFKCNQCGLTLVTEGFHPCEITKSTSSGNVYYWLQPGHKYRIENIKEDESEALTSY</sequence>
<reference evidence="1 2" key="1">
    <citation type="journal article" date="2019" name="Sci. Rep.">
        <title>Nanopore sequencing improves the draft genome of the human pathogenic amoeba Naegleria fowleri.</title>
        <authorList>
            <person name="Liechti N."/>
            <person name="Schurch N."/>
            <person name="Bruggmann R."/>
            <person name="Wittwer M."/>
        </authorList>
    </citation>
    <scope>NUCLEOTIDE SEQUENCE [LARGE SCALE GENOMIC DNA]</scope>
    <source>
        <strain evidence="1 2">ATCC 30894</strain>
    </source>
</reference>
<dbReference type="Proteomes" id="UP000444721">
    <property type="component" value="Unassembled WGS sequence"/>
</dbReference>
<dbReference type="OrthoDB" id="10402060at2759"/>
<dbReference type="EMBL" id="VFQX01000016">
    <property type="protein sequence ID" value="KAF0980905.1"/>
    <property type="molecule type" value="Genomic_DNA"/>
</dbReference>
<gene>
    <name evidence="1" type="ORF">FDP41_012693</name>
</gene>
<dbReference type="VEuPathDB" id="AmoebaDB:NfTy_037470"/>
<keyword evidence="2" id="KW-1185">Reference proteome</keyword>
<dbReference type="GeneID" id="68119908"/>
<dbReference type="VEuPathDB" id="AmoebaDB:NF0038820"/>
<evidence type="ECO:0000313" key="1">
    <source>
        <dbReference type="EMBL" id="KAF0980905.1"/>
    </source>
</evidence>
<comment type="caution">
    <text evidence="1">The sequence shown here is derived from an EMBL/GenBank/DDBJ whole genome shotgun (WGS) entry which is preliminary data.</text>
</comment>